<evidence type="ECO:0000313" key="3">
    <source>
        <dbReference type="Proteomes" id="UP000807370"/>
    </source>
</evidence>
<dbReference type="EMBL" id="JACCHP010000003">
    <property type="protein sequence ID" value="MBH5397382.1"/>
    <property type="molecule type" value="Genomic_DNA"/>
</dbReference>
<organism evidence="2 3">
    <name type="scientific">Bradyrhizobium agreste</name>
    <dbReference type="NCBI Taxonomy" id="2751811"/>
    <lineage>
        <taxon>Bacteria</taxon>
        <taxon>Pseudomonadati</taxon>
        <taxon>Pseudomonadota</taxon>
        <taxon>Alphaproteobacteria</taxon>
        <taxon>Hyphomicrobiales</taxon>
        <taxon>Nitrobacteraceae</taxon>
        <taxon>Bradyrhizobium</taxon>
    </lineage>
</organism>
<keyword evidence="1" id="KW-0812">Transmembrane</keyword>
<name>A0ABS0PKF4_9BRAD</name>
<keyword evidence="3" id="KW-1185">Reference proteome</keyword>
<evidence type="ECO:0000313" key="2">
    <source>
        <dbReference type="EMBL" id="MBH5397382.1"/>
    </source>
</evidence>
<sequence length="72" mass="8486">MKDLLKRWWEGRYVPPENDTGAAIFFTQGRYERHWTSKAAHRVSEFYLKHWQWCFSAAFAVTGLVIAALKLP</sequence>
<accession>A0ABS0PKF4</accession>
<protein>
    <submittedName>
        <fullName evidence="2">Uncharacterized protein</fullName>
    </submittedName>
</protein>
<evidence type="ECO:0000256" key="1">
    <source>
        <dbReference type="SAM" id="Phobius"/>
    </source>
</evidence>
<feature type="transmembrane region" description="Helical" evidence="1">
    <location>
        <begin position="50"/>
        <end position="69"/>
    </location>
</feature>
<gene>
    <name evidence="2" type="ORF">HZZ13_06200</name>
</gene>
<comment type="caution">
    <text evidence="2">The sequence shown here is derived from an EMBL/GenBank/DDBJ whole genome shotgun (WGS) entry which is preliminary data.</text>
</comment>
<reference evidence="2 3" key="1">
    <citation type="submission" date="2020-07" db="EMBL/GenBank/DDBJ databases">
        <title>Bradyrhizobium diversity isolated from nodules of indigenous legumes of Western Australia.</title>
        <authorList>
            <person name="Klepa M.S."/>
        </authorList>
    </citation>
    <scope>NUCLEOTIDE SEQUENCE [LARGE SCALE GENOMIC DNA]</scope>
    <source>
        <strain evidence="2 3">CNPSo 4010</strain>
    </source>
</reference>
<keyword evidence="1" id="KW-1133">Transmembrane helix</keyword>
<dbReference type="RefSeq" id="WP_197958750.1">
    <property type="nucleotide sequence ID" value="NZ_JACCHP010000003.1"/>
</dbReference>
<dbReference type="Proteomes" id="UP000807370">
    <property type="component" value="Unassembled WGS sequence"/>
</dbReference>
<keyword evidence="1" id="KW-0472">Membrane</keyword>
<proteinExistence type="predicted"/>